<dbReference type="Proteomes" id="UP000319213">
    <property type="component" value="Unassembled WGS sequence"/>
</dbReference>
<accession>A0A543IYV7</accession>
<gene>
    <name evidence="1" type="ORF">FHX40_2478</name>
</gene>
<organism evidence="1 2">
    <name type="scientific">Thermopolyspora flexuosa</name>
    <dbReference type="NCBI Taxonomy" id="103836"/>
    <lineage>
        <taxon>Bacteria</taxon>
        <taxon>Bacillati</taxon>
        <taxon>Actinomycetota</taxon>
        <taxon>Actinomycetes</taxon>
        <taxon>Streptosporangiales</taxon>
        <taxon>Streptosporangiaceae</taxon>
        <taxon>Thermopolyspora</taxon>
    </lineage>
</organism>
<evidence type="ECO:0000313" key="1">
    <source>
        <dbReference type="EMBL" id="TQM75760.1"/>
    </source>
</evidence>
<proteinExistence type="predicted"/>
<dbReference type="AlphaFoldDB" id="A0A543IYV7"/>
<protein>
    <submittedName>
        <fullName evidence="1">Uncharacterized protein</fullName>
    </submittedName>
</protein>
<comment type="caution">
    <text evidence="1">The sequence shown here is derived from an EMBL/GenBank/DDBJ whole genome shotgun (WGS) entry which is preliminary data.</text>
</comment>
<sequence length="34" mass="3609">MSLRVGPAREAAWFTGPAAVPHIKIFEVSGRVAS</sequence>
<name>A0A543IYV7_9ACTN</name>
<keyword evidence="2" id="KW-1185">Reference proteome</keyword>
<dbReference type="EMBL" id="VFPQ01000001">
    <property type="protein sequence ID" value="TQM75760.1"/>
    <property type="molecule type" value="Genomic_DNA"/>
</dbReference>
<evidence type="ECO:0000313" key="2">
    <source>
        <dbReference type="Proteomes" id="UP000319213"/>
    </source>
</evidence>
<reference evidence="1 2" key="1">
    <citation type="submission" date="2019-06" db="EMBL/GenBank/DDBJ databases">
        <title>Sequencing the genomes of 1000 actinobacteria strains.</title>
        <authorList>
            <person name="Klenk H.-P."/>
        </authorList>
    </citation>
    <scope>NUCLEOTIDE SEQUENCE [LARGE SCALE GENOMIC DNA]</scope>
    <source>
        <strain evidence="1 2">DSM 43186</strain>
    </source>
</reference>